<dbReference type="Pfam" id="PF10282">
    <property type="entry name" value="Lactonase"/>
    <property type="match status" value="1"/>
</dbReference>
<accession>A0A5B7TTD1</accession>
<comment type="similarity">
    <text evidence="1">Belongs to the cycloisomerase 2 family.</text>
</comment>
<gene>
    <name evidence="3" type="ORF">FF125_07310</name>
</gene>
<dbReference type="GO" id="GO:0006006">
    <property type="term" value="P:glucose metabolic process"/>
    <property type="evidence" value="ECO:0007669"/>
    <property type="project" value="UniProtKB-KW"/>
</dbReference>
<dbReference type="Proteomes" id="UP000306229">
    <property type="component" value="Chromosome"/>
</dbReference>
<dbReference type="PROSITE" id="PS51257">
    <property type="entry name" value="PROKAR_LIPOPROTEIN"/>
    <property type="match status" value="1"/>
</dbReference>
<dbReference type="InterPro" id="IPR019405">
    <property type="entry name" value="Lactonase_7-beta_prop"/>
</dbReference>
<dbReference type="GO" id="GO:0017057">
    <property type="term" value="F:6-phosphogluconolactonase activity"/>
    <property type="evidence" value="ECO:0007669"/>
    <property type="project" value="TreeGrafter"/>
</dbReference>
<evidence type="ECO:0000313" key="4">
    <source>
        <dbReference type="Proteomes" id="UP000306229"/>
    </source>
</evidence>
<dbReference type="EMBL" id="CP040749">
    <property type="protein sequence ID" value="QCX38247.1"/>
    <property type="molecule type" value="Genomic_DNA"/>
</dbReference>
<organism evidence="3 4">
    <name type="scientific">Aureibaculum algae</name>
    <dbReference type="NCBI Taxonomy" id="2584122"/>
    <lineage>
        <taxon>Bacteria</taxon>
        <taxon>Pseudomonadati</taxon>
        <taxon>Bacteroidota</taxon>
        <taxon>Flavobacteriia</taxon>
        <taxon>Flavobacteriales</taxon>
        <taxon>Flavobacteriaceae</taxon>
        <taxon>Aureibaculum</taxon>
    </lineage>
</organism>
<protein>
    <submittedName>
        <fullName evidence="3">Lactonase family protein</fullName>
    </submittedName>
</protein>
<keyword evidence="2" id="KW-0119">Carbohydrate metabolism</keyword>
<dbReference type="PANTHER" id="PTHR30344">
    <property type="entry name" value="6-PHOSPHOGLUCONOLACTONASE-RELATED"/>
    <property type="match status" value="1"/>
</dbReference>
<dbReference type="AlphaFoldDB" id="A0A5B7TTD1"/>
<keyword evidence="2" id="KW-0313">Glucose metabolism</keyword>
<dbReference type="SUPFAM" id="SSF51004">
    <property type="entry name" value="C-terminal (heme d1) domain of cytochrome cd1-nitrite reductase"/>
    <property type="match status" value="1"/>
</dbReference>
<dbReference type="GO" id="GO:0005829">
    <property type="term" value="C:cytosol"/>
    <property type="evidence" value="ECO:0007669"/>
    <property type="project" value="TreeGrafter"/>
</dbReference>
<proteinExistence type="inferred from homology"/>
<dbReference type="OrthoDB" id="9790815at2"/>
<name>A0A5B7TTD1_9FLAO</name>
<dbReference type="Gene3D" id="2.130.10.10">
    <property type="entry name" value="YVTN repeat-like/Quinoprotein amine dehydrogenase"/>
    <property type="match status" value="1"/>
</dbReference>
<dbReference type="RefSeq" id="WP_138949145.1">
    <property type="nucleotide sequence ID" value="NZ_CP040749.1"/>
</dbReference>
<dbReference type="PANTHER" id="PTHR30344:SF1">
    <property type="entry name" value="6-PHOSPHOGLUCONOLACTONASE"/>
    <property type="match status" value="1"/>
</dbReference>
<dbReference type="KEGG" id="fbe:FF125_07310"/>
<dbReference type="InterPro" id="IPR050282">
    <property type="entry name" value="Cycloisomerase_2"/>
</dbReference>
<sequence>MKYLSLMLIITTVIGCKNNTQKDIKPSSENEKLISFFVGTYTDSLSEGIYSYSLSNSGNIKKIKLAAKTENPSFLAKSVDGKFLLAVNEINSVDSMGTVEAYKITGDSLAFMSRQSSGGAHPCFVGINQNGFVLTANYSSGNLGLFKLNKEGDLSDLLDKKQHYTNNHVEKGQWEPHAHSAYFINDSLIVSADLGTNDLWFYTLDTVENKLKGTIEETLRIGVDPKPGPRHIAFQPQKDWMYVINELNSTIALIKKGENGKYTVQSSVSTLPDGYSEKSFCADIHISKDGKFLYASNRGHNSIAIFEINQESGELTAIGYESVKGDWPRNFALSPNNDFLLVANQRSENIVSFKRDKVTGLLTFVEEINVPSPVCILF</sequence>
<keyword evidence="4" id="KW-1185">Reference proteome</keyword>
<dbReference type="InterPro" id="IPR015943">
    <property type="entry name" value="WD40/YVTN_repeat-like_dom_sf"/>
</dbReference>
<dbReference type="InterPro" id="IPR011048">
    <property type="entry name" value="Haem_d1_sf"/>
</dbReference>
<evidence type="ECO:0000256" key="1">
    <source>
        <dbReference type="ARBA" id="ARBA00005564"/>
    </source>
</evidence>
<evidence type="ECO:0000256" key="2">
    <source>
        <dbReference type="ARBA" id="ARBA00022526"/>
    </source>
</evidence>
<evidence type="ECO:0000313" key="3">
    <source>
        <dbReference type="EMBL" id="QCX38247.1"/>
    </source>
</evidence>
<reference evidence="3 4" key="1">
    <citation type="submission" date="2019-05" db="EMBL/GenBank/DDBJ databases">
        <title>Algicella ahnfeltiae gen. nov., sp. nov., a novel marine bacterium of the family Flavobacteriaceae isolated from a red alga.</title>
        <authorList>
            <person name="Nedashkovskaya O.I."/>
            <person name="Kukhlevskiy A.D."/>
            <person name="Kim S.-G."/>
            <person name="Zhukova N.V."/>
            <person name="Mikhailov V.V."/>
        </authorList>
    </citation>
    <scope>NUCLEOTIDE SEQUENCE [LARGE SCALE GENOMIC DNA]</scope>
    <source>
        <strain evidence="3 4">10Alg115</strain>
    </source>
</reference>